<keyword evidence="5 8" id="KW-0808">Transferase</keyword>
<dbReference type="PANTHER" id="PTHR11138:SF5">
    <property type="entry name" value="METHIONYL-TRNA FORMYLTRANSFERASE, MITOCHONDRIAL"/>
    <property type="match status" value="1"/>
</dbReference>
<evidence type="ECO:0000313" key="11">
    <source>
        <dbReference type="EMBL" id="ADK80782.1"/>
    </source>
</evidence>
<feature type="binding site" evidence="8">
    <location>
        <begin position="110"/>
        <end position="113"/>
    </location>
    <ligand>
        <name>(6S)-5,6,7,8-tetrahydrofolate</name>
        <dbReference type="ChEBI" id="CHEBI:57453"/>
    </ligand>
</feature>
<keyword evidence="12" id="KW-1185">Reference proteome</keyword>
<dbReference type="RefSeq" id="WP_013254246.1">
    <property type="nucleotide sequence ID" value="NC_014364.1"/>
</dbReference>
<comment type="catalytic activity">
    <reaction evidence="7 8">
        <text>L-methionyl-tRNA(fMet) + (6R)-10-formyltetrahydrofolate = N-formyl-L-methionyl-tRNA(fMet) + (6S)-5,6,7,8-tetrahydrofolate + H(+)</text>
        <dbReference type="Rhea" id="RHEA:24380"/>
        <dbReference type="Rhea" id="RHEA-COMP:9952"/>
        <dbReference type="Rhea" id="RHEA-COMP:9953"/>
        <dbReference type="ChEBI" id="CHEBI:15378"/>
        <dbReference type="ChEBI" id="CHEBI:57453"/>
        <dbReference type="ChEBI" id="CHEBI:78530"/>
        <dbReference type="ChEBI" id="CHEBI:78844"/>
        <dbReference type="ChEBI" id="CHEBI:195366"/>
        <dbReference type="EC" id="2.1.2.9"/>
    </reaction>
</comment>
<dbReference type="InterPro" id="IPR002376">
    <property type="entry name" value="Formyl_transf_N"/>
</dbReference>
<dbReference type="SUPFAM" id="SSF50486">
    <property type="entry name" value="FMT C-terminal domain-like"/>
    <property type="match status" value="1"/>
</dbReference>
<sequence length="315" mass="34130">MRVLFAGTPEIAVPSLKALLFSNHQLCGVLTNPDRPRGRGRAPSPSPVKQALLDSGKPIPLLQFEHLKGEAREAVAALKPDVLAVFAFGRIFGPKFLALFSQGGINVHPSLLPRHRGPSPIPAAILSGDEKSGITIQRLAREMDKGAVLSRLVRDLNGRETTASLSAWAAEEGARLLVSTLDALERGELTEEEQDEVFASYSEKIDADDSLIDWNLPAVQIDRMVRAFNPWPRTRTSLEGKELLILDSCPLPAEKSPSAPGTIAGVDRKRGILVQTGDGLLAVVRLQLKTKKPLDFASFYNGNRDIAGKRLGGQE</sequence>
<dbReference type="EC" id="2.1.2.9" evidence="3 8"/>
<dbReference type="Gene3D" id="3.40.50.170">
    <property type="entry name" value="Formyl transferase, N-terminal domain"/>
    <property type="match status" value="1"/>
</dbReference>
<accession>E1R617</accession>
<dbReference type="InterPro" id="IPR037022">
    <property type="entry name" value="Formyl_trans_C_sf"/>
</dbReference>
<evidence type="ECO:0000313" key="12">
    <source>
        <dbReference type="Proteomes" id="UP000002318"/>
    </source>
</evidence>
<keyword evidence="6 8" id="KW-0648">Protein biosynthesis</keyword>
<dbReference type="InterPro" id="IPR036477">
    <property type="entry name" value="Formyl_transf_N_sf"/>
</dbReference>
<dbReference type="GO" id="GO:0005829">
    <property type="term" value="C:cytosol"/>
    <property type="evidence" value="ECO:0007669"/>
    <property type="project" value="TreeGrafter"/>
</dbReference>
<organism evidence="11 12">
    <name type="scientific">Sediminispirochaeta smaragdinae (strain DSM 11293 / JCM 15392 / SEBR 4228)</name>
    <name type="common">Spirochaeta smaragdinae</name>
    <dbReference type="NCBI Taxonomy" id="573413"/>
    <lineage>
        <taxon>Bacteria</taxon>
        <taxon>Pseudomonadati</taxon>
        <taxon>Spirochaetota</taxon>
        <taxon>Spirochaetia</taxon>
        <taxon>Spirochaetales</taxon>
        <taxon>Spirochaetaceae</taxon>
        <taxon>Sediminispirochaeta</taxon>
    </lineage>
</organism>
<evidence type="ECO:0000256" key="1">
    <source>
        <dbReference type="ARBA" id="ARBA00002606"/>
    </source>
</evidence>
<evidence type="ECO:0000256" key="8">
    <source>
        <dbReference type="HAMAP-Rule" id="MF_00182"/>
    </source>
</evidence>
<comment type="similarity">
    <text evidence="2 8">Belongs to the Fmt family.</text>
</comment>
<feature type="domain" description="Formyl transferase N-terminal" evidence="9">
    <location>
        <begin position="2"/>
        <end position="180"/>
    </location>
</feature>
<gene>
    <name evidence="8" type="primary">fmt</name>
    <name evidence="11" type="ordered locus">Spirs_1655</name>
</gene>
<evidence type="ECO:0000256" key="3">
    <source>
        <dbReference type="ARBA" id="ARBA00012261"/>
    </source>
</evidence>
<dbReference type="eggNOG" id="COG0223">
    <property type="taxonomic scope" value="Bacteria"/>
</dbReference>
<name>E1R617_SEDSS</name>
<dbReference type="NCBIfam" id="TIGR00460">
    <property type="entry name" value="fmt"/>
    <property type="match status" value="1"/>
</dbReference>
<reference evidence="11 12" key="1">
    <citation type="journal article" date="2010" name="Stand. Genomic Sci.">
        <title>Complete genome sequence of Spirochaeta smaragdinae type strain (SEBR 4228).</title>
        <authorList>
            <person name="Mavromatis K."/>
            <person name="Yasawong M."/>
            <person name="Chertkov O."/>
            <person name="Lapidus A."/>
            <person name="Lucas S."/>
            <person name="Nolan M."/>
            <person name="Del Rio T.G."/>
            <person name="Tice H."/>
            <person name="Cheng J.F."/>
            <person name="Pitluck S."/>
            <person name="Liolios K."/>
            <person name="Ivanova N."/>
            <person name="Tapia R."/>
            <person name="Han C."/>
            <person name="Bruce D."/>
            <person name="Goodwin L."/>
            <person name="Pati A."/>
            <person name="Chen A."/>
            <person name="Palaniappan K."/>
            <person name="Land M."/>
            <person name="Hauser L."/>
            <person name="Chang Y.J."/>
            <person name="Jeffries C.D."/>
            <person name="Detter J.C."/>
            <person name="Rohde M."/>
            <person name="Brambilla E."/>
            <person name="Spring S."/>
            <person name="Goker M."/>
            <person name="Sikorski J."/>
            <person name="Woyke T."/>
            <person name="Bristow J."/>
            <person name="Eisen J.A."/>
            <person name="Markowitz V."/>
            <person name="Hugenholtz P."/>
            <person name="Klenk H.P."/>
            <person name="Kyrpides N.C."/>
        </authorList>
    </citation>
    <scope>NUCLEOTIDE SEQUENCE [LARGE SCALE GENOMIC DNA]</scope>
    <source>
        <strain evidence="12">DSM 11293 / JCM 15392 / SEBR 4228</strain>
    </source>
</reference>
<dbReference type="STRING" id="573413.Spirs_1655"/>
<dbReference type="Gene3D" id="3.10.25.10">
    <property type="entry name" value="Formyl transferase, C-terminal domain"/>
    <property type="match status" value="1"/>
</dbReference>
<dbReference type="InterPro" id="IPR044135">
    <property type="entry name" value="Met-tRNA-FMT_C"/>
</dbReference>
<evidence type="ECO:0000256" key="7">
    <source>
        <dbReference type="ARBA" id="ARBA00048558"/>
    </source>
</evidence>
<dbReference type="InterPro" id="IPR011034">
    <property type="entry name" value="Formyl_transferase-like_C_sf"/>
</dbReference>
<dbReference type="AlphaFoldDB" id="E1R617"/>
<evidence type="ECO:0000256" key="2">
    <source>
        <dbReference type="ARBA" id="ARBA00010699"/>
    </source>
</evidence>
<dbReference type="CDD" id="cd08704">
    <property type="entry name" value="Met_tRNA_FMT_C"/>
    <property type="match status" value="1"/>
</dbReference>
<dbReference type="HAMAP" id="MF_00182">
    <property type="entry name" value="Formyl_trans"/>
    <property type="match status" value="1"/>
</dbReference>
<dbReference type="OrthoDB" id="9802815at2"/>
<evidence type="ECO:0000256" key="5">
    <source>
        <dbReference type="ARBA" id="ARBA00022679"/>
    </source>
</evidence>
<dbReference type="Pfam" id="PF02911">
    <property type="entry name" value="Formyl_trans_C"/>
    <property type="match status" value="1"/>
</dbReference>
<dbReference type="KEGG" id="ssm:Spirs_1655"/>
<comment type="function">
    <text evidence="1 8">Attaches a formyl group to the free amino group of methionyl-tRNA(fMet). The formyl group appears to play a dual role in the initiator identity of N-formylmethionyl-tRNA by promoting its recognition by IF2 and preventing the misappropriation of this tRNA by the elongation apparatus.</text>
</comment>
<dbReference type="HOGENOM" id="CLU_033347_1_1_12"/>
<protein>
    <recommendedName>
        <fullName evidence="4 8">Methionyl-tRNA formyltransferase</fullName>
        <ecNumber evidence="3 8">2.1.2.9</ecNumber>
    </recommendedName>
</protein>
<evidence type="ECO:0000259" key="10">
    <source>
        <dbReference type="Pfam" id="PF02911"/>
    </source>
</evidence>
<dbReference type="GO" id="GO:0004479">
    <property type="term" value="F:methionyl-tRNA formyltransferase activity"/>
    <property type="evidence" value="ECO:0007669"/>
    <property type="project" value="UniProtKB-UniRule"/>
</dbReference>
<evidence type="ECO:0000259" key="9">
    <source>
        <dbReference type="Pfam" id="PF00551"/>
    </source>
</evidence>
<dbReference type="SUPFAM" id="SSF53328">
    <property type="entry name" value="Formyltransferase"/>
    <property type="match status" value="1"/>
</dbReference>
<evidence type="ECO:0000256" key="6">
    <source>
        <dbReference type="ARBA" id="ARBA00022917"/>
    </source>
</evidence>
<evidence type="ECO:0000256" key="4">
    <source>
        <dbReference type="ARBA" id="ARBA00016014"/>
    </source>
</evidence>
<proteinExistence type="inferred from homology"/>
<dbReference type="InterPro" id="IPR005794">
    <property type="entry name" value="Fmt"/>
</dbReference>
<dbReference type="InterPro" id="IPR041711">
    <property type="entry name" value="Met-tRNA-FMT_N"/>
</dbReference>
<dbReference type="InterPro" id="IPR005793">
    <property type="entry name" value="Formyl_trans_C"/>
</dbReference>
<dbReference type="EMBL" id="CP002116">
    <property type="protein sequence ID" value="ADK80782.1"/>
    <property type="molecule type" value="Genomic_DNA"/>
</dbReference>
<feature type="domain" description="Formyl transferase C-terminal" evidence="10">
    <location>
        <begin position="204"/>
        <end position="303"/>
    </location>
</feature>
<dbReference type="CDD" id="cd08646">
    <property type="entry name" value="FMT_core_Met-tRNA-FMT_N"/>
    <property type="match status" value="1"/>
</dbReference>
<dbReference type="Pfam" id="PF00551">
    <property type="entry name" value="Formyl_trans_N"/>
    <property type="match status" value="1"/>
</dbReference>
<dbReference type="Proteomes" id="UP000002318">
    <property type="component" value="Chromosome"/>
</dbReference>
<dbReference type="PANTHER" id="PTHR11138">
    <property type="entry name" value="METHIONYL-TRNA FORMYLTRANSFERASE"/>
    <property type="match status" value="1"/>
</dbReference>